<dbReference type="OrthoDB" id="195446at2759"/>
<proteinExistence type="predicted"/>
<organism evidence="1 2">
    <name type="scientific">Penicillium capsulatum</name>
    <dbReference type="NCBI Taxonomy" id="69766"/>
    <lineage>
        <taxon>Eukaryota</taxon>
        <taxon>Fungi</taxon>
        <taxon>Dikarya</taxon>
        <taxon>Ascomycota</taxon>
        <taxon>Pezizomycotina</taxon>
        <taxon>Eurotiomycetes</taxon>
        <taxon>Eurotiomycetidae</taxon>
        <taxon>Eurotiales</taxon>
        <taxon>Aspergillaceae</taxon>
        <taxon>Penicillium</taxon>
    </lineage>
</organism>
<protein>
    <submittedName>
        <fullName evidence="1">Uncharacterized protein</fullName>
    </submittedName>
</protein>
<evidence type="ECO:0000313" key="2">
    <source>
        <dbReference type="Proteomes" id="UP001146351"/>
    </source>
</evidence>
<reference evidence="1" key="2">
    <citation type="journal article" date="2023" name="IMA Fungus">
        <title>Comparative genomic study of the Penicillium genus elucidates a diverse pangenome and 15 lateral gene transfer events.</title>
        <authorList>
            <person name="Petersen C."/>
            <person name="Sorensen T."/>
            <person name="Nielsen M.R."/>
            <person name="Sondergaard T.E."/>
            <person name="Sorensen J.L."/>
            <person name="Fitzpatrick D.A."/>
            <person name="Frisvad J.C."/>
            <person name="Nielsen K.L."/>
        </authorList>
    </citation>
    <scope>NUCLEOTIDE SEQUENCE</scope>
    <source>
        <strain evidence="1">IBT 21917</strain>
    </source>
</reference>
<dbReference type="Proteomes" id="UP001146351">
    <property type="component" value="Unassembled WGS sequence"/>
</dbReference>
<sequence length="199" mass="23102">MEFPVGLPDPSLSSDYYPRDSTDATEVFDTLRQWLPSELALAILDQAEYWLLSQTRGNNRMSYDEDDCRDRTPYLTSEAISGERCPVRKIRITVESHDQGWSDHHEDHGTFRNSWTWFELDSHRLDGEDVSEAIVRLATNVHARSDSMLHERIYRSDGDEWVQRLQPGDQLAIVPRARFPGWTNYVEEASIEIYTVPVL</sequence>
<name>A0A9W9IGW8_9EURO</name>
<evidence type="ECO:0000313" key="1">
    <source>
        <dbReference type="EMBL" id="KAJ5173387.1"/>
    </source>
</evidence>
<dbReference type="EMBL" id="JAPQKO010000003">
    <property type="protein sequence ID" value="KAJ5173387.1"/>
    <property type="molecule type" value="Genomic_DNA"/>
</dbReference>
<reference evidence="1" key="1">
    <citation type="submission" date="2022-11" db="EMBL/GenBank/DDBJ databases">
        <authorList>
            <person name="Petersen C."/>
        </authorList>
    </citation>
    <scope>NUCLEOTIDE SEQUENCE</scope>
    <source>
        <strain evidence="1">IBT 21917</strain>
    </source>
</reference>
<comment type="caution">
    <text evidence="1">The sequence shown here is derived from an EMBL/GenBank/DDBJ whole genome shotgun (WGS) entry which is preliminary data.</text>
</comment>
<dbReference type="AlphaFoldDB" id="A0A9W9IGW8"/>
<accession>A0A9W9IGW8</accession>
<gene>
    <name evidence="1" type="ORF">N7492_005980</name>
</gene>
<keyword evidence="2" id="KW-1185">Reference proteome</keyword>